<dbReference type="Proteomes" id="UP000193778">
    <property type="component" value="Unassembled WGS sequence"/>
</dbReference>
<dbReference type="EMBL" id="FWFP01000017">
    <property type="protein sequence ID" value="SLN75965.1"/>
    <property type="molecule type" value="Genomic_DNA"/>
</dbReference>
<dbReference type="CDD" id="cd03801">
    <property type="entry name" value="GT4_PimA-like"/>
    <property type="match status" value="1"/>
</dbReference>
<dbReference type="AlphaFoldDB" id="A0A1X7AD35"/>
<dbReference type="GO" id="GO:0016757">
    <property type="term" value="F:glycosyltransferase activity"/>
    <property type="evidence" value="ECO:0007669"/>
    <property type="project" value="UniProtKB-KW"/>
</dbReference>
<dbReference type="EC" id="2.4.1.57" evidence="3"/>
<dbReference type="InterPro" id="IPR050194">
    <property type="entry name" value="Glycosyltransferase_grp1"/>
</dbReference>
<accession>A0A1X7AD35</accession>
<evidence type="ECO:0000313" key="3">
    <source>
        <dbReference type="EMBL" id="SLN75965.1"/>
    </source>
</evidence>
<dbReference type="InterPro" id="IPR028098">
    <property type="entry name" value="Glyco_trans_4-like_N"/>
</dbReference>
<dbReference type="PANTHER" id="PTHR45947">
    <property type="entry name" value="SULFOQUINOVOSYL TRANSFERASE SQD2"/>
    <property type="match status" value="1"/>
</dbReference>
<sequence length="427" mass="47506">MTETGLRIAMVTTFYPPFNFGGDGVYVQRLARALAARGHQVEVIHDTDGYRALSGTTPEAPASDNGIPVHRLASNQPVLSSLAVQQLGQPALHRAALRDLLTDRFDVVHFHNISLIGGPGIWKYGTGVKLHTAHEHWMVCPTHILWRDNREICDKRRCLRCVLRHRRPPQLWRAANLISRNARHVDRFLMLSQSSADNHRRFGFTAPMTVFPSFLPKFEGGASETAKADQSQPYVLFVGRLEIIKGLQDVISAFSDLPAELWIAGSGNYESTLRALGEGNPKVRFLGRKPMHELQQLYRDAVAVVTPSRCYEVFPMVVLEAFREATPIVARALGPYPEIIEASGGGQLFTTAEDLRRALTHYIKNPAAAAADGQRGRKAFDRLWSEDVVIGQYFHEITAAARNRGLDDIARRAAKFATDANDELLNG</sequence>
<keyword evidence="4" id="KW-1185">Reference proteome</keyword>
<gene>
    <name evidence="3" type="primary">pimB_2</name>
    <name evidence="3" type="ORF">RUM8411_04302</name>
</gene>
<evidence type="ECO:0000259" key="1">
    <source>
        <dbReference type="Pfam" id="PF00534"/>
    </source>
</evidence>
<dbReference type="Gene3D" id="3.40.50.2000">
    <property type="entry name" value="Glycogen Phosphorylase B"/>
    <property type="match status" value="2"/>
</dbReference>
<dbReference type="PANTHER" id="PTHR45947:SF3">
    <property type="entry name" value="SULFOQUINOVOSYL TRANSFERASE SQD2"/>
    <property type="match status" value="1"/>
</dbReference>
<feature type="domain" description="Glycosyltransferase subfamily 4-like N-terminal" evidence="2">
    <location>
        <begin position="21"/>
        <end position="212"/>
    </location>
</feature>
<dbReference type="OrthoDB" id="9790710at2"/>
<evidence type="ECO:0000259" key="2">
    <source>
        <dbReference type="Pfam" id="PF13579"/>
    </source>
</evidence>
<organism evidence="3 4">
    <name type="scientific">Ruegeria meonggei</name>
    <dbReference type="NCBI Taxonomy" id="1446476"/>
    <lineage>
        <taxon>Bacteria</taxon>
        <taxon>Pseudomonadati</taxon>
        <taxon>Pseudomonadota</taxon>
        <taxon>Alphaproteobacteria</taxon>
        <taxon>Rhodobacterales</taxon>
        <taxon>Roseobacteraceae</taxon>
        <taxon>Ruegeria</taxon>
    </lineage>
</organism>
<proteinExistence type="predicted"/>
<keyword evidence="3" id="KW-0808">Transferase</keyword>
<dbReference type="SUPFAM" id="SSF53756">
    <property type="entry name" value="UDP-Glycosyltransferase/glycogen phosphorylase"/>
    <property type="match status" value="1"/>
</dbReference>
<dbReference type="RefSeq" id="WP_143534960.1">
    <property type="nucleotide sequence ID" value="NZ_FWFP01000017.1"/>
</dbReference>
<dbReference type="Pfam" id="PF13579">
    <property type="entry name" value="Glyco_trans_4_4"/>
    <property type="match status" value="1"/>
</dbReference>
<dbReference type="Pfam" id="PF00534">
    <property type="entry name" value="Glycos_transf_1"/>
    <property type="match status" value="1"/>
</dbReference>
<dbReference type="InterPro" id="IPR001296">
    <property type="entry name" value="Glyco_trans_1"/>
</dbReference>
<name>A0A1X7AD35_9RHOB</name>
<feature type="domain" description="Glycosyl transferase family 1" evidence="1">
    <location>
        <begin position="228"/>
        <end position="378"/>
    </location>
</feature>
<keyword evidence="3" id="KW-0328">Glycosyltransferase</keyword>
<protein>
    <submittedName>
        <fullName evidence="3">GDP-mannose-dependent alpha-(1-6)-phosphatidylinositol monomannoside mannosyltransferase</fullName>
        <ecNumber evidence="3">2.4.1.57</ecNumber>
    </submittedName>
</protein>
<reference evidence="4" key="1">
    <citation type="submission" date="2017-03" db="EMBL/GenBank/DDBJ databases">
        <authorList>
            <person name="Rodrigo-Torres L."/>
            <person name="Arahal R.D."/>
            <person name="Lucena T."/>
        </authorList>
    </citation>
    <scope>NUCLEOTIDE SEQUENCE [LARGE SCALE GENOMIC DNA]</scope>
    <source>
        <strain evidence="4">CECT 8411</strain>
    </source>
</reference>
<evidence type="ECO:0000313" key="4">
    <source>
        <dbReference type="Proteomes" id="UP000193778"/>
    </source>
</evidence>